<evidence type="ECO:0000313" key="6">
    <source>
        <dbReference type="EMBL" id="EJT53212.1"/>
    </source>
</evidence>
<dbReference type="GeneID" id="25990962"/>
<dbReference type="Gene3D" id="1.20.5.500">
    <property type="entry name" value="Single helix bin"/>
    <property type="match status" value="1"/>
</dbReference>
<sequence length="78" mass="8768">METNYQFTRAYSDGVVGGSAGATARSKGFSEREQAQEGQYIRDLEKEKLRKLKEKADAANKEVEAQKQRMADNGDKDH</sequence>
<dbReference type="InterPro" id="IPR007648">
    <property type="entry name" value="ATPase_inhibitor_mt"/>
</dbReference>
<accession>J8TYR7</accession>
<feature type="compositionally biased region" description="Basic and acidic residues" evidence="5">
    <location>
        <begin position="28"/>
        <end position="78"/>
    </location>
</feature>
<dbReference type="AlphaFoldDB" id="J8TYR7"/>
<evidence type="ECO:0000256" key="1">
    <source>
        <dbReference type="ARBA" id="ARBA00004173"/>
    </source>
</evidence>
<name>J8TYR7_TRIAS</name>
<dbReference type="EMBL" id="ALBS01000005">
    <property type="protein sequence ID" value="EJT53212.1"/>
    <property type="molecule type" value="Genomic_DNA"/>
</dbReference>
<evidence type="ECO:0000256" key="5">
    <source>
        <dbReference type="SAM" id="MobiDB-lite"/>
    </source>
</evidence>
<gene>
    <name evidence="6" type="ORF">A1Q1_07450</name>
</gene>
<protein>
    <recommendedName>
        <fullName evidence="4">ATPase inhibitor, mitochondrial</fullName>
    </recommendedName>
</protein>
<keyword evidence="3" id="KW-0496">Mitochondrion</keyword>
<evidence type="ECO:0000256" key="4">
    <source>
        <dbReference type="RuleBase" id="RU368087"/>
    </source>
</evidence>
<dbReference type="Pfam" id="PF04568">
    <property type="entry name" value="IATP"/>
    <property type="match status" value="1"/>
</dbReference>
<dbReference type="GO" id="GO:0042030">
    <property type="term" value="F:ATPase inhibitor activity"/>
    <property type="evidence" value="ECO:0007669"/>
    <property type="project" value="InterPro"/>
</dbReference>
<comment type="function">
    <text evidence="4">Inhibits the enzyme activity of ATPase.</text>
</comment>
<reference evidence="6 7" key="1">
    <citation type="journal article" date="2012" name="Eukaryot. Cell">
        <title>Draft genome sequence of CBS 2479, the standard type strain of Trichosporon asahii.</title>
        <authorList>
            <person name="Yang R.Y."/>
            <person name="Li H.T."/>
            <person name="Zhu H."/>
            <person name="Zhou G.P."/>
            <person name="Wang M."/>
            <person name="Wang L."/>
        </authorList>
    </citation>
    <scope>NUCLEOTIDE SEQUENCE [LARGE SCALE GENOMIC DNA]</scope>
    <source>
        <strain evidence="7">ATCC 90039 / CBS 2479 / JCM 2466 / KCTC 7840 / NCYC 2677 / UAMH 7654</strain>
    </source>
</reference>
<evidence type="ECO:0000256" key="3">
    <source>
        <dbReference type="ARBA" id="ARBA00023128"/>
    </source>
</evidence>
<evidence type="ECO:0000256" key="2">
    <source>
        <dbReference type="ARBA" id="ARBA00010901"/>
    </source>
</evidence>
<dbReference type="KEGG" id="tasa:A1Q1_07450"/>
<organism evidence="6 7">
    <name type="scientific">Trichosporon asahii var. asahii (strain ATCC 90039 / CBS 2479 / JCM 2466 / KCTC 7840 / NBRC 103889/ NCYC 2677 / UAMH 7654)</name>
    <name type="common">Yeast</name>
    <dbReference type="NCBI Taxonomy" id="1186058"/>
    <lineage>
        <taxon>Eukaryota</taxon>
        <taxon>Fungi</taxon>
        <taxon>Dikarya</taxon>
        <taxon>Basidiomycota</taxon>
        <taxon>Agaricomycotina</taxon>
        <taxon>Tremellomycetes</taxon>
        <taxon>Trichosporonales</taxon>
        <taxon>Trichosporonaceae</taxon>
        <taxon>Trichosporon</taxon>
    </lineage>
</organism>
<dbReference type="Proteomes" id="UP000002748">
    <property type="component" value="Unassembled WGS sequence"/>
</dbReference>
<dbReference type="HOGENOM" id="CLU_145563_3_0_1"/>
<dbReference type="RefSeq" id="XP_014184251.1">
    <property type="nucleotide sequence ID" value="XM_014328776.1"/>
</dbReference>
<comment type="similarity">
    <text evidence="2 4">Belongs to the ATPase inhibitor family.</text>
</comment>
<dbReference type="VEuPathDB" id="FungiDB:A1Q1_07450"/>
<dbReference type="GO" id="GO:0005739">
    <property type="term" value="C:mitochondrion"/>
    <property type="evidence" value="ECO:0007669"/>
    <property type="project" value="UniProtKB-SubCell"/>
</dbReference>
<proteinExistence type="inferred from homology"/>
<feature type="region of interest" description="Disordered" evidence="5">
    <location>
        <begin position="16"/>
        <end position="78"/>
    </location>
</feature>
<comment type="caution">
    <text evidence="6">The sequence shown here is derived from an EMBL/GenBank/DDBJ whole genome shotgun (WGS) entry which is preliminary data.</text>
</comment>
<comment type="subcellular location">
    <subcellularLocation>
        <location evidence="1">Mitochondrion</location>
    </subcellularLocation>
</comment>
<evidence type="ECO:0000313" key="7">
    <source>
        <dbReference type="Proteomes" id="UP000002748"/>
    </source>
</evidence>
<dbReference type="OrthoDB" id="5532350at2759"/>